<dbReference type="Pfam" id="PF12833">
    <property type="entry name" value="HTH_18"/>
    <property type="match status" value="1"/>
</dbReference>
<dbReference type="SMART" id="SM00342">
    <property type="entry name" value="HTH_ARAC"/>
    <property type="match status" value="1"/>
</dbReference>
<accession>A0A1G9WC57</accession>
<keyword evidence="1 5" id="KW-0597">Phosphoprotein</keyword>
<keyword evidence="9" id="KW-1185">Reference proteome</keyword>
<evidence type="ECO:0000256" key="3">
    <source>
        <dbReference type="ARBA" id="ARBA00023125"/>
    </source>
</evidence>
<dbReference type="SUPFAM" id="SSF46689">
    <property type="entry name" value="Homeodomain-like"/>
    <property type="match status" value="1"/>
</dbReference>
<evidence type="ECO:0000256" key="1">
    <source>
        <dbReference type="ARBA" id="ARBA00022553"/>
    </source>
</evidence>
<dbReference type="InterPro" id="IPR018060">
    <property type="entry name" value="HTH_AraC"/>
</dbReference>
<reference evidence="8 9" key="1">
    <citation type="submission" date="2016-10" db="EMBL/GenBank/DDBJ databases">
        <authorList>
            <person name="de Groot N.N."/>
        </authorList>
    </citation>
    <scope>NUCLEOTIDE SEQUENCE [LARGE SCALE GENOMIC DNA]</scope>
    <source>
        <strain evidence="8 9">DSM 21668</strain>
    </source>
</reference>
<dbReference type="InterPro" id="IPR001789">
    <property type="entry name" value="Sig_transdc_resp-reg_receiver"/>
</dbReference>
<evidence type="ECO:0000256" key="4">
    <source>
        <dbReference type="ARBA" id="ARBA00023163"/>
    </source>
</evidence>
<keyword evidence="3" id="KW-0238">DNA-binding</keyword>
<dbReference type="GO" id="GO:0000155">
    <property type="term" value="F:phosphorelay sensor kinase activity"/>
    <property type="evidence" value="ECO:0007669"/>
    <property type="project" value="TreeGrafter"/>
</dbReference>
<dbReference type="EMBL" id="FNGS01000009">
    <property type="protein sequence ID" value="SDM81853.1"/>
    <property type="molecule type" value="Genomic_DNA"/>
</dbReference>
<dbReference type="Proteomes" id="UP000198901">
    <property type="component" value="Unassembled WGS sequence"/>
</dbReference>
<dbReference type="RefSeq" id="WP_093207778.1">
    <property type="nucleotide sequence ID" value="NZ_FNGS01000009.1"/>
</dbReference>
<evidence type="ECO:0000313" key="9">
    <source>
        <dbReference type="Proteomes" id="UP000198901"/>
    </source>
</evidence>
<dbReference type="Pfam" id="PF00072">
    <property type="entry name" value="Response_reg"/>
    <property type="match status" value="1"/>
</dbReference>
<dbReference type="Gene3D" id="3.40.50.2300">
    <property type="match status" value="1"/>
</dbReference>
<evidence type="ECO:0000313" key="8">
    <source>
        <dbReference type="EMBL" id="SDM81853.1"/>
    </source>
</evidence>
<dbReference type="GO" id="GO:0003700">
    <property type="term" value="F:DNA-binding transcription factor activity"/>
    <property type="evidence" value="ECO:0007669"/>
    <property type="project" value="InterPro"/>
</dbReference>
<dbReference type="STRING" id="563176.SAMN04488090_4321"/>
<keyword evidence="4" id="KW-0804">Transcription</keyword>
<dbReference type="SUPFAM" id="SSF52172">
    <property type="entry name" value="CheY-like"/>
    <property type="match status" value="1"/>
</dbReference>
<dbReference type="CDD" id="cd17574">
    <property type="entry name" value="REC_OmpR"/>
    <property type="match status" value="1"/>
</dbReference>
<dbReference type="PROSITE" id="PS50110">
    <property type="entry name" value="RESPONSE_REGULATORY"/>
    <property type="match status" value="1"/>
</dbReference>
<name>A0A1G9WC57_9BACT</name>
<dbReference type="InterPro" id="IPR011006">
    <property type="entry name" value="CheY-like_superfamily"/>
</dbReference>
<feature type="domain" description="Response regulatory" evidence="7">
    <location>
        <begin position="6"/>
        <end position="121"/>
    </location>
</feature>
<evidence type="ECO:0000256" key="5">
    <source>
        <dbReference type="PROSITE-ProRule" id="PRU00169"/>
    </source>
</evidence>
<organism evidence="8 9">
    <name type="scientific">Siphonobacter aquaeclarae</name>
    <dbReference type="NCBI Taxonomy" id="563176"/>
    <lineage>
        <taxon>Bacteria</taxon>
        <taxon>Pseudomonadati</taxon>
        <taxon>Bacteroidota</taxon>
        <taxon>Cytophagia</taxon>
        <taxon>Cytophagales</taxon>
        <taxon>Cytophagaceae</taxon>
        <taxon>Siphonobacter</taxon>
    </lineage>
</organism>
<dbReference type="PROSITE" id="PS01124">
    <property type="entry name" value="HTH_ARAC_FAMILY_2"/>
    <property type="match status" value="1"/>
</dbReference>
<gene>
    <name evidence="8" type="ORF">SAMN04488090_4321</name>
</gene>
<dbReference type="PANTHER" id="PTHR43547:SF2">
    <property type="entry name" value="HYBRID SIGNAL TRANSDUCTION HISTIDINE KINASE C"/>
    <property type="match status" value="1"/>
</dbReference>
<dbReference type="PANTHER" id="PTHR43547">
    <property type="entry name" value="TWO-COMPONENT HISTIDINE KINASE"/>
    <property type="match status" value="1"/>
</dbReference>
<feature type="modified residue" description="4-aspartylphosphate" evidence="5">
    <location>
        <position position="54"/>
    </location>
</feature>
<dbReference type="OrthoDB" id="9809670at2"/>
<dbReference type="InterPro" id="IPR009057">
    <property type="entry name" value="Homeodomain-like_sf"/>
</dbReference>
<feature type="domain" description="HTH araC/xylS-type" evidence="6">
    <location>
        <begin position="153"/>
        <end position="252"/>
    </location>
</feature>
<dbReference type="GO" id="GO:0043565">
    <property type="term" value="F:sequence-specific DNA binding"/>
    <property type="evidence" value="ECO:0007669"/>
    <property type="project" value="InterPro"/>
</dbReference>
<dbReference type="SMART" id="SM00448">
    <property type="entry name" value="REC"/>
    <property type="match status" value="1"/>
</dbReference>
<protein>
    <submittedName>
        <fullName evidence="8">Helix-turn-helix domain-containing protein</fullName>
    </submittedName>
</protein>
<dbReference type="Gene3D" id="1.10.10.60">
    <property type="entry name" value="Homeodomain-like"/>
    <property type="match status" value="2"/>
</dbReference>
<evidence type="ECO:0000259" key="7">
    <source>
        <dbReference type="PROSITE" id="PS50110"/>
    </source>
</evidence>
<sequence length="253" mass="28685">MAEIPNILLVDDNEEIIAYLTDILGEDYELFVATHGEEAIERLRNEAIHLVVSDIMMPVMDGLELCRRIKTDKAICHVPVILLTAKDTIESKIEGLETGADAYIEKPVFPDYLRAQISNLLSNRRQLRSYFAGNPLVHMETISYTKADQLFLEKVSGFILTNMDEVEMDLSAVAGEVNMSRMTLHRKIKALTDMTPGDFVNLVRLRKSAELLSEGSYKVYEVAFMTGFKSPAHFSKSFHRQFGFTPTQFVQNQ</sequence>
<keyword evidence="2" id="KW-0805">Transcription regulation</keyword>
<evidence type="ECO:0000256" key="2">
    <source>
        <dbReference type="ARBA" id="ARBA00023015"/>
    </source>
</evidence>
<dbReference type="InterPro" id="IPR020449">
    <property type="entry name" value="Tscrpt_reg_AraC-type_HTH"/>
</dbReference>
<proteinExistence type="predicted"/>
<dbReference type="PRINTS" id="PR00032">
    <property type="entry name" value="HTHARAC"/>
</dbReference>
<dbReference type="AlphaFoldDB" id="A0A1G9WC57"/>
<evidence type="ECO:0000259" key="6">
    <source>
        <dbReference type="PROSITE" id="PS01124"/>
    </source>
</evidence>